<feature type="transmembrane region" description="Helical" evidence="1">
    <location>
        <begin position="12"/>
        <end position="33"/>
    </location>
</feature>
<feature type="transmembrane region" description="Helical" evidence="1">
    <location>
        <begin position="90"/>
        <end position="108"/>
    </location>
</feature>
<feature type="transmembrane region" description="Helical" evidence="1">
    <location>
        <begin position="152"/>
        <end position="173"/>
    </location>
</feature>
<sequence length="397" mass="43890">MESYLLDWANLLLRWLHLITGIAWIGASFYFVMLDNSLRPPKKPEDSRRGVFGELWAVHGGGFYCSQKFLTGPQGEPLTHDLHWSKWEAYTTWLSGMSLLAVMYWIGATTHLIDTRVMDLSQPAAIGISVTFLTVGWLIYDALCRSLMGRDGVLALLVFVLVVAADWLLHQIFSARGAYIHVGAMLGTMMVANVFIHIIPGQKRMVDQIRSGQPVDSRPGQVGKQRSVHNTYFTLPVLFIMISNHYPMTYSHPNSWLVLIVMMLAGVLIRQFFVLRHRGQVKWWLPAAGVALLALLIVLMAPRPIAAGTDKVAFSAVAQIVEKRCVTCHAAAPTQPGFAQPPKGVVLQTPTQIAQHAAKMAETVGSGYMPLGNLTGITADERTLIVTWQAQGAPLDH</sequence>
<evidence type="ECO:0000313" key="4">
    <source>
        <dbReference type="Proteomes" id="UP000389128"/>
    </source>
</evidence>
<keyword evidence="4" id="KW-1185">Reference proteome</keyword>
<feature type="transmembrane region" description="Helical" evidence="1">
    <location>
        <begin position="179"/>
        <end position="200"/>
    </location>
</feature>
<feature type="transmembrane region" description="Helical" evidence="1">
    <location>
        <begin position="256"/>
        <end position="276"/>
    </location>
</feature>
<feature type="transmembrane region" description="Helical" evidence="1">
    <location>
        <begin position="120"/>
        <end position="140"/>
    </location>
</feature>
<comment type="caution">
    <text evidence="3">The sequence shown here is derived from an EMBL/GenBank/DDBJ whole genome shotgun (WGS) entry which is preliminary data.</text>
</comment>
<evidence type="ECO:0000259" key="2">
    <source>
        <dbReference type="Pfam" id="PF06181"/>
    </source>
</evidence>
<dbReference type="Pfam" id="PF06181">
    <property type="entry name" value="Urate_ox_N"/>
    <property type="match status" value="1"/>
</dbReference>
<proteinExistence type="predicted"/>
<feature type="domain" description="Urate oxidase N-terminal" evidence="2">
    <location>
        <begin position="3"/>
        <end position="301"/>
    </location>
</feature>
<dbReference type="SUPFAM" id="SSF46626">
    <property type="entry name" value="Cytochrome c"/>
    <property type="match status" value="1"/>
</dbReference>
<gene>
    <name evidence="3" type="ORF">ETQ85_09285</name>
</gene>
<dbReference type="InterPro" id="IPR010389">
    <property type="entry name" value="Urate_ox_N"/>
</dbReference>
<feature type="transmembrane region" description="Helical" evidence="1">
    <location>
        <begin position="283"/>
        <end position="301"/>
    </location>
</feature>
<organism evidence="3 4">
    <name type="scientific">Zoogloea oleivorans</name>
    <dbReference type="NCBI Taxonomy" id="1552750"/>
    <lineage>
        <taxon>Bacteria</taxon>
        <taxon>Pseudomonadati</taxon>
        <taxon>Pseudomonadota</taxon>
        <taxon>Betaproteobacteria</taxon>
        <taxon>Rhodocyclales</taxon>
        <taxon>Zoogloeaceae</taxon>
        <taxon>Zoogloea</taxon>
    </lineage>
</organism>
<dbReference type="EMBL" id="SDKK01000007">
    <property type="protein sequence ID" value="TYC59740.1"/>
    <property type="molecule type" value="Genomic_DNA"/>
</dbReference>
<dbReference type="RefSeq" id="WP_148578760.1">
    <property type="nucleotide sequence ID" value="NZ_SDKK01000007.1"/>
</dbReference>
<accession>A0A6C2D012</accession>
<evidence type="ECO:0000313" key="3">
    <source>
        <dbReference type="EMBL" id="TYC59740.1"/>
    </source>
</evidence>
<dbReference type="InterPro" id="IPR036909">
    <property type="entry name" value="Cyt_c-like_dom_sf"/>
</dbReference>
<dbReference type="AlphaFoldDB" id="A0A6C2D012"/>
<keyword evidence="1" id="KW-1133">Transmembrane helix</keyword>
<name>A0A6C2D012_9RHOO</name>
<reference evidence="3 4" key="1">
    <citation type="submission" date="2019-01" db="EMBL/GenBank/DDBJ databases">
        <title>Zoogloea oleivorans genome sequencing and assembly.</title>
        <authorList>
            <person name="Tancsics A."/>
            <person name="Farkas M."/>
            <person name="Kriszt B."/>
            <person name="Maroti G."/>
            <person name="Horvath B."/>
        </authorList>
    </citation>
    <scope>NUCLEOTIDE SEQUENCE [LARGE SCALE GENOMIC DNA]</scope>
    <source>
        <strain evidence="3 4">Buc</strain>
    </source>
</reference>
<dbReference type="Proteomes" id="UP000389128">
    <property type="component" value="Unassembled WGS sequence"/>
</dbReference>
<dbReference type="OrthoDB" id="9787495at2"/>
<protein>
    <recommendedName>
        <fullName evidence="2">Urate oxidase N-terminal domain-containing protein</fullName>
    </recommendedName>
</protein>
<dbReference type="GO" id="GO:0020037">
    <property type="term" value="F:heme binding"/>
    <property type="evidence" value="ECO:0007669"/>
    <property type="project" value="InterPro"/>
</dbReference>
<keyword evidence="1" id="KW-0812">Transmembrane</keyword>
<dbReference type="GO" id="GO:0009055">
    <property type="term" value="F:electron transfer activity"/>
    <property type="evidence" value="ECO:0007669"/>
    <property type="project" value="InterPro"/>
</dbReference>
<keyword evidence="1" id="KW-0472">Membrane</keyword>
<feature type="transmembrane region" description="Helical" evidence="1">
    <location>
        <begin position="232"/>
        <end position="250"/>
    </location>
</feature>
<evidence type="ECO:0000256" key="1">
    <source>
        <dbReference type="SAM" id="Phobius"/>
    </source>
</evidence>